<dbReference type="Proteomes" id="UP001056384">
    <property type="component" value="Chromosome 1"/>
</dbReference>
<feature type="region of interest" description="Disordered" evidence="1">
    <location>
        <begin position="398"/>
        <end position="446"/>
    </location>
</feature>
<feature type="compositionally biased region" description="Basic and acidic residues" evidence="1">
    <location>
        <begin position="148"/>
        <end position="163"/>
    </location>
</feature>
<feature type="compositionally biased region" description="Basic and acidic residues" evidence="1">
    <location>
        <begin position="174"/>
        <end position="189"/>
    </location>
</feature>
<feature type="compositionally biased region" description="Polar residues" evidence="1">
    <location>
        <begin position="436"/>
        <end position="446"/>
    </location>
</feature>
<evidence type="ECO:0000313" key="2">
    <source>
        <dbReference type="EMBL" id="USW48238.1"/>
    </source>
</evidence>
<organism evidence="2 3">
    <name type="scientific">Septoria linicola</name>
    <dbReference type="NCBI Taxonomy" id="215465"/>
    <lineage>
        <taxon>Eukaryota</taxon>
        <taxon>Fungi</taxon>
        <taxon>Dikarya</taxon>
        <taxon>Ascomycota</taxon>
        <taxon>Pezizomycotina</taxon>
        <taxon>Dothideomycetes</taxon>
        <taxon>Dothideomycetidae</taxon>
        <taxon>Mycosphaerellales</taxon>
        <taxon>Mycosphaerellaceae</taxon>
        <taxon>Septoria</taxon>
    </lineage>
</organism>
<gene>
    <name evidence="2" type="ORF">Slin15195_G015570</name>
</gene>
<feature type="region of interest" description="Disordered" evidence="1">
    <location>
        <begin position="130"/>
        <end position="232"/>
    </location>
</feature>
<protein>
    <submittedName>
        <fullName evidence="2">Uncharacterized protein</fullName>
    </submittedName>
</protein>
<evidence type="ECO:0000256" key="1">
    <source>
        <dbReference type="SAM" id="MobiDB-lite"/>
    </source>
</evidence>
<accession>A0A9Q9ALE0</accession>
<proteinExistence type="predicted"/>
<feature type="compositionally biased region" description="Polar residues" evidence="1">
    <location>
        <begin position="193"/>
        <end position="203"/>
    </location>
</feature>
<dbReference type="AlphaFoldDB" id="A0A9Q9ALE0"/>
<name>A0A9Q9ALE0_9PEZI</name>
<sequence>MTEPPKVATSTTSPEIRFQNYELSKRSNVLPPIAHLKQHGGPLYSAVNDIVGASISASPACRCAAIKPLLYNVIESVHHLRQRLHSARGDVANYGGPEYPDGNPVHNVQWILDQLCSANEDLDALFSSRKTGDSRDLRATQSLPSPGELKRKGDCWDGTDEVHKRARFGPVSDLPDRHSVSDRSDRARGEQPQGYSPTPTDSLPGSAYPRNVSPSQPHRAMRALPSPSSIALPGSAGSTLPALAAQSIGSPATSYQAATSTNTFATSSITSAHIADLQHQVTLKSLALQTLQTEYASLLQKLQREKVKSQTIERKTTVADQEVNELTSKNEDLAEQLKQVTTQLEDSEKKRDMERVEAQREKDQWGRMLEMSGRLQAKVDAERQRLLAEKEELLSRISQSEQDRKIVSKPWQTTNSKGKPTDTPPRHPVPMALESAPNSTPDSETSMTRQHIAALNARIEALKTALSHIRTQSVSIDEKAQLLHKQSGALNQLIADALEADNGPR</sequence>
<evidence type="ECO:0000313" key="3">
    <source>
        <dbReference type="Proteomes" id="UP001056384"/>
    </source>
</evidence>
<reference evidence="2" key="1">
    <citation type="submission" date="2022-06" db="EMBL/GenBank/DDBJ databases">
        <title>Complete genome sequences of two strains of the flax pathogen Septoria linicola.</title>
        <authorList>
            <person name="Lapalu N."/>
            <person name="Simon A."/>
            <person name="Demenou B."/>
            <person name="Paumier D."/>
            <person name="Guillot M.-P."/>
            <person name="Gout L."/>
            <person name="Valade R."/>
        </authorList>
    </citation>
    <scope>NUCLEOTIDE SEQUENCE</scope>
    <source>
        <strain evidence="2">SE15195</strain>
    </source>
</reference>
<dbReference type="EMBL" id="CP099418">
    <property type="protein sequence ID" value="USW48238.1"/>
    <property type="molecule type" value="Genomic_DNA"/>
</dbReference>
<keyword evidence="3" id="KW-1185">Reference proteome</keyword>